<keyword evidence="1" id="KW-0812">Transmembrane</keyword>
<keyword evidence="1" id="KW-1133">Transmembrane helix</keyword>
<evidence type="ECO:0000313" key="3">
    <source>
        <dbReference type="EMBL" id="GAJ21577.1"/>
    </source>
</evidence>
<gene>
    <name evidence="3" type="ORF">S12H4_57178</name>
</gene>
<dbReference type="InterPro" id="IPR025966">
    <property type="entry name" value="OppC_N"/>
</dbReference>
<name>X1VNW0_9ZZZZ</name>
<dbReference type="EMBL" id="BARW01036933">
    <property type="protein sequence ID" value="GAJ21577.1"/>
    <property type="molecule type" value="Genomic_DNA"/>
</dbReference>
<evidence type="ECO:0000256" key="1">
    <source>
        <dbReference type="SAM" id="Phobius"/>
    </source>
</evidence>
<comment type="caution">
    <text evidence="3">The sequence shown here is derived from an EMBL/GenBank/DDBJ whole genome shotgun (WGS) entry which is preliminary data.</text>
</comment>
<evidence type="ECO:0000259" key="2">
    <source>
        <dbReference type="Pfam" id="PF12911"/>
    </source>
</evidence>
<feature type="domain" description="Oligopeptide transport permease C-like N-terminal" evidence="2">
    <location>
        <begin position="23"/>
        <end position="75"/>
    </location>
</feature>
<feature type="transmembrane region" description="Helical" evidence="1">
    <location>
        <begin position="37"/>
        <end position="59"/>
    </location>
</feature>
<accession>X1VNW0</accession>
<keyword evidence="1" id="KW-0472">Membrane</keyword>
<organism evidence="3">
    <name type="scientific">marine sediment metagenome</name>
    <dbReference type="NCBI Taxonomy" id="412755"/>
    <lineage>
        <taxon>unclassified sequences</taxon>
        <taxon>metagenomes</taxon>
        <taxon>ecological metagenomes</taxon>
    </lineage>
</organism>
<dbReference type="AlphaFoldDB" id="X1VNW0"/>
<proteinExistence type="predicted"/>
<dbReference type="GO" id="GO:0005886">
    <property type="term" value="C:plasma membrane"/>
    <property type="evidence" value="ECO:0007669"/>
    <property type="project" value="UniProtKB-SubCell"/>
</dbReference>
<reference evidence="3" key="1">
    <citation type="journal article" date="2014" name="Front. Microbiol.">
        <title>High frequency of phylogenetically diverse reductive dehalogenase-homologous genes in deep subseafloor sedimentary metagenomes.</title>
        <authorList>
            <person name="Kawai M."/>
            <person name="Futagami T."/>
            <person name="Toyoda A."/>
            <person name="Takaki Y."/>
            <person name="Nishi S."/>
            <person name="Hori S."/>
            <person name="Arai W."/>
            <person name="Tsubouchi T."/>
            <person name="Morono Y."/>
            <person name="Uchiyama I."/>
            <person name="Ito T."/>
            <person name="Fujiyama A."/>
            <person name="Inagaki F."/>
            <person name="Takami H."/>
        </authorList>
    </citation>
    <scope>NUCLEOTIDE SEQUENCE</scope>
    <source>
        <strain evidence="3">Expedition CK06-06</strain>
    </source>
</reference>
<dbReference type="Pfam" id="PF12911">
    <property type="entry name" value="OppC_N"/>
    <property type="match status" value="1"/>
</dbReference>
<protein>
    <recommendedName>
        <fullName evidence="2">Oligopeptide transport permease C-like N-terminal domain-containing protein</fullName>
    </recommendedName>
</protein>
<sequence length="110" mass="13243">MSFLKQRDNKEKKIEEEKLYVASQWQLIRWRFFKHKLAMGALAVLTIFYICAIFAEFIAPYDPYKYNKNYTLAPPQRLCFFDKEGLFHLRPFTYKIKKSIDPHLIDSITL</sequence>